<dbReference type="InterPro" id="IPR000601">
    <property type="entry name" value="PKD_dom"/>
</dbReference>
<feature type="region of interest" description="Disordered" evidence="1">
    <location>
        <begin position="35"/>
        <end position="60"/>
    </location>
</feature>
<feature type="domain" description="PKD" evidence="3">
    <location>
        <begin position="184"/>
        <end position="256"/>
    </location>
</feature>
<dbReference type="GO" id="GO:0005975">
    <property type="term" value="P:carbohydrate metabolic process"/>
    <property type="evidence" value="ECO:0007669"/>
    <property type="project" value="UniProtKB-ARBA"/>
</dbReference>
<dbReference type="InterPro" id="IPR035986">
    <property type="entry name" value="PKD_dom_sf"/>
</dbReference>
<protein>
    <recommendedName>
        <fullName evidence="3">PKD domain-containing protein</fullName>
    </recommendedName>
</protein>
<organism evidence="4 5">
    <name type="scientific">Aeromicrobium piscarium</name>
    <dbReference type="NCBI Taxonomy" id="2590901"/>
    <lineage>
        <taxon>Bacteria</taxon>
        <taxon>Bacillati</taxon>
        <taxon>Actinomycetota</taxon>
        <taxon>Actinomycetes</taxon>
        <taxon>Propionibacteriales</taxon>
        <taxon>Nocardioidaceae</taxon>
        <taxon>Aeromicrobium</taxon>
    </lineage>
</organism>
<dbReference type="AlphaFoldDB" id="A0A554SGQ6"/>
<evidence type="ECO:0000313" key="5">
    <source>
        <dbReference type="Proteomes" id="UP000316988"/>
    </source>
</evidence>
<dbReference type="Proteomes" id="UP000316988">
    <property type="component" value="Unassembled WGS sequence"/>
</dbReference>
<evidence type="ECO:0000256" key="2">
    <source>
        <dbReference type="SAM" id="SignalP"/>
    </source>
</evidence>
<gene>
    <name evidence="4" type="ORF">FNM00_03665</name>
</gene>
<accession>A0A554SGQ6</accession>
<comment type="caution">
    <text evidence="4">The sequence shown here is derived from an EMBL/GenBank/DDBJ whole genome shotgun (WGS) entry which is preliminary data.</text>
</comment>
<proteinExistence type="predicted"/>
<keyword evidence="5" id="KW-1185">Reference proteome</keyword>
<dbReference type="PROSITE" id="PS50093">
    <property type="entry name" value="PKD"/>
    <property type="match status" value="1"/>
</dbReference>
<dbReference type="RefSeq" id="WP_143911658.1">
    <property type="nucleotide sequence ID" value="NZ_VLNT01000002.1"/>
</dbReference>
<dbReference type="OrthoDB" id="3746390at2"/>
<dbReference type="InterPro" id="IPR013783">
    <property type="entry name" value="Ig-like_fold"/>
</dbReference>
<reference evidence="4 5" key="1">
    <citation type="submission" date="2019-07" db="EMBL/GenBank/DDBJ databases">
        <authorList>
            <person name="Zhao L.H."/>
        </authorList>
    </citation>
    <scope>NUCLEOTIDE SEQUENCE [LARGE SCALE GENOMIC DNA]</scope>
    <source>
        <strain evidence="4 5">Co35</strain>
    </source>
</reference>
<name>A0A554SGQ6_9ACTN</name>
<evidence type="ECO:0000259" key="3">
    <source>
        <dbReference type="PROSITE" id="PS50093"/>
    </source>
</evidence>
<sequence length="298" mass="31679">MRQGLRVAAIGLAAVLIGTVSPAFAGWDWDDDDLVGTDPGGSVTDPGGGGGGDRPIFTDPEPWMEHAYAPYCPEAGIRHDPETNRPMQINDALCHEMYQYAETHCADGENGYWDFGRLVNPDGTFPNGPEFERLGVICRGANDPPPQEGPRQITIDDIIDSARAVAPGVEITTEPGARSYVNFPTNMYVDDADQQVNVDVLGFDIPLTFSPEDVTWNFGDGASATGAGIADAEVGQEGAVEHAYRRSGSYAIGVTVDYTVEATLPNGETLQMPGTISGSGGPYDLGVGELQSIVKKVR</sequence>
<dbReference type="Gene3D" id="2.60.40.10">
    <property type="entry name" value="Immunoglobulins"/>
    <property type="match status" value="1"/>
</dbReference>
<dbReference type="EMBL" id="VLNT01000002">
    <property type="protein sequence ID" value="TSD65535.1"/>
    <property type="molecule type" value="Genomic_DNA"/>
</dbReference>
<feature type="compositionally biased region" description="Low complexity" evidence="1">
    <location>
        <begin position="36"/>
        <end position="45"/>
    </location>
</feature>
<evidence type="ECO:0000313" key="4">
    <source>
        <dbReference type="EMBL" id="TSD65535.1"/>
    </source>
</evidence>
<evidence type="ECO:0000256" key="1">
    <source>
        <dbReference type="SAM" id="MobiDB-lite"/>
    </source>
</evidence>
<feature type="chain" id="PRO_5021728982" description="PKD domain-containing protein" evidence="2">
    <location>
        <begin position="26"/>
        <end position="298"/>
    </location>
</feature>
<dbReference type="SUPFAM" id="SSF49299">
    <property type="entry name" value="PKD domain"/>
    <property type="match status" value="1"/>
</dbReference>
<keyword evidence="2" id="KW-0732">Signal</keyword>
<feature type="signal peptide" evidence="2">
    <location>
        <begin position="1"/>
        <end position="25"/>
    </location>
</feature>
<dbReference type="CDD" id="cd00146">
    <property type="entry name" value="PKD"/>
    <property type="match status" value="1"/>
</dbReference>